<evidence type="ECO:0000256" key="1">
    <source>
        <dbReference type="SAM" id="MobiDB-lite"/>
    </source>
</evidence>
<gene>
    <name evidence="2" type="ORF">M409DRAFT_60412</name>
</gene>
<accession>A0A6A6C2D2</accession>
<reference evidence="2" key="1">
    <citation type="journal article" date="2020" name="Stud. Mycol.">
        <title>101 Dothideomycetes genomes: a test case for predicting lifestyles and emergence of pathogens.</title>
        <authorList>
            <person name="Haridas S."/>
            <person name="Albert R."/>
            <person name="Binder M."/>
            <person name="Bloem J."/>
            <person name="Labutti K."/>
            <person name="Salamov A."/>
            <person name="Andreopoulos B."/>
            <person name="Baker S."/>
            <person name="Barry K."/>
            <person name="Bills G."/>
            <person name="Bluhm B."/>
            <person name="Cannon C."/>
            <person name="Castanera R."/>
            <person name="Culley D."/>
            <person name="Daum C."/>
            <person name="Ezra D."/>
            <person name="Gonzalez J."/>
            <person name="Henrissat B."/>
            <person name="Kuo A."/>
            <person name="Liang C."/>
            <person name="Lipzen A."/>
            <person name="Lutzoni F."/>
            <person name="Magnuson J."/>
            <person name="Mondo S."/>
            <person name="Nolan M."/>
            <person name="Ohm R."/>
            <person name="Pangilinan J."/>
            <person name="Park H.-J."/>
            <person name="Ramirez L."/>
            <person name="Alfaro M."/>
            <person name="Sun H."/>
            <person name="Tritt A."/>
            <person name="Yoshinaga Y."/>
            <person name="Zwiers L.-H."/>
            <person name="Turgeon B."/>
            <person name="Goodwin S."/>
            <person name="Spatafora J."/>
            <person name="Crous P."/>
            <person name="Grigoriev I."/>
        </authorList>
    </citation>
    <scope>NUCLEOTIDE SEQUENCE</scope>
    <source>
        <strain evidence="2">ATCC 36951</strain>
    </source>
</reference>
<organism evidence="2 3">
    <name type="scientific">Zasmidium cellare ATCC 36951</name>
    <dbReference type="NCBI Taxonomy" id="1080233"/>
    <lineage>
        <taxon>Eukaryota</taxon>
        <taxon>Fungi</taxon>
        <taxon>Dikarya</taxon>
        <taxon>Ascomycota</taxon>
        <taxon>Pezizomycotina</taxon>
        <taxon>Dothideomycetes</taxon>
        <taxon>Dothideomycetidae</taxon>
        <taxon>Mycosphaerellales</taxon>
        <taxon>Mycosphaerellaceae</taxon>
        <taxon>Zasmidium</taxon>
    </lineage>
</organism>
<dbReference type="RefSeq" id="XP_033660901.1">
    <property type="nucleotide sequence ID" value="XM_033814474.1"/>
</dbReference>
<sequence>MAGPDKDRVFKEHASTHPHTNSSNSRDTSFSGHVTGFRCSHCWIHLCKDLDIHAFDVRHKRLATTQNRGISVYGLAKSAAFARRFHGESPVDWTAIPRPSHLPMPPKRN</sequence>
<dbReference type="EMBL" id="ML993631">
    <property type="protein sequence ID" value="KAF2160012.1"/>
    <property type="molecule type" value="Genomic_DNA"/>
</dbReference>
<dbReference type="GeneID" id="54567746"/>
<name>A0A6A6C2D2_ZASCE</name>
<evidence type="ECO:0000313" key="3">
    <source>
        <dbReference type="Proteomes" id="UP000799537"/>
    </source>
</evidence>
<keyword evidence="3" id="KW-1185">Reference proteome</keyword>
<protein>
    <submittedName>
        <fullName evidence="2">Uncharacterized protein</fullName>
    </submittedName>
</protein>
<feature type="region of interest" description="Disordered" evidence="1">
    <location>
        <begin position="1"/>
        <end position="30"/>
    </location>
</feature>
<dbReference type="AlphaFoldDB" id="A0A6A6C2D2"/>
<dbReference type="Proteomes" id="UP000799537">
    <property type="component" value="Unassembled WGS sequence"/>
</dbReference>
<feature type="compositionally biased region" description="Polar residues" evidence="1">
    <location>
        <begin position="17"/>
        <end position="30"/>
    </location>
</feature>
<proteinExistence type="predicted"/>
<evidence type="ECO:0000313" key="2">
    <source>
        <dbReference type="EMBL" id="KAF2160012.1"/>
    </source>
</evidence>
<feature type="compositionally biased region" description="Basic and acidic residues" evidence="1">
    <location>
        <begin position="1"/>
        <end position="15"/>
    </location>
</feature>